<keyword evidence="7" id="KW-0812">Transmembrane</keyword>
<dbReference type="InterPro" id="IPR007666">
    <property type="entry name" value="ADP_PFK/GK"/>
</dbReference>
<dbReference type="SUPFAM" id="SSF53613">
    <property type="entry name" value="Ribokinase-like"/>
    <property type="match status" value="1"/>
</dbReference>
<evidence type="ECO:0008006" key="10">
    <source>
        <dbReference type="Google" id="ProtNLM"/>
    </source>
</evidence>
<keyword evidence="7" id="KW-0472">Membrane</keyword>
<evidence type="ECO:0000256" key="4">
    <source>
        <dbReference type="ARBA" id="ARBA00022777"/>
    </source>
</evidence>
<keyword evidence="9" id="KW-1185">Reference proteome</keyword>
<proteinExistence type="predicted"/>
<dbReference type="STRING" id="105785.A0A2J7QLS1"/>
<evidence type="ECO:0000256" key="2">
    <source>
        <dbReference type="ARBA" id="ARBA00022679"/>
    </source>
</evidence>
<dbReference type="GO" id="GO:0005783">
    <property type="term" value="C:endoplasmic reticulum"/>
    <property type="evidence" value="ECO:0007669"/>
    <property type="project" value="TreeGrafter"/>
</dbReference>
<evidence type="ECO:0000256" key="3">
    <source>
        <dbReference type="ARBA" id="ARBA00022723"/>
    </source>
</evidence>
<evidence type="ECO:0000256" key="5">
    <source>
        <dbReference type="ARBA" id="ARBA00022842"/>
    </source>
</evidence>
<keyword evidence="5" id="KW-0460">Magnesium</keyword>
<keyword evidence="2" id="KW-0808">Transferase</keyword>
<dbReference type="Pfam" id="PF04587">
    <property type="entry name" value="ADP_PFK_GK"/>
    <property type="match status" value="1"/>
</dbReference>
<dbReference type="GO" id="GO:0046872">
    <property type="term" value="F:metal ion binding"/>
    <property type="evidence" value="ECO:0007669"/>
    <property type="project" value="UniProtKB-KW"/>
</dbReference>
<feature type="transmembrane region" description="Helical" evidence="7">
    <location>
        <begin position="6"/>
        <end position="23"/>
    </location>
</feature>
<dbReference type="PANTHER" id="PTHR21208:SF1">
    <property type="entry name" value="ADP-DEPENDENT GLUCOKINASE"/>
    <property type="match status" value="1"/>
</dbReference>
<evidence type="ECO:0000313" key="9">
    <source>
        <dbReference type="Proteomes" id="UP000235965"/>
    </source>
</evidence>
<keyword evidence="6" id="KW-0324">Glycolysis</keyword>
<dbReference type="GO" id="GO:0043843">
    <property type="term" value="F:ADP-specific glucokinase activity"/>
    <property type="evidence" value="ECO:0007669"/>
    <property type="project" value="TreeGrafter"/>
</dbReference>
<dbReference type="AlphaFoldDB" id="A0A2J7QLS1"/>
<evidence type="ECO:0000256" key="7">
    <source>
        <dbReference type="SAM" id="Phobius"/>
    </source>
</evidence>
<evidence type="ECO:0000313" key="8">
    <source>
        <dbReference type="EMBL" id="PNF29522.1"/>
    </source>
</evidence>
<dbReference type="Proteomes" id="UP000235965">
    <property type="component" value="Unassembled WGS sequence"/>
</dbReference>
<keyword evidence="3" id="KW-0479">Metal-binding</keyword>
<organism evidence="8 9">
    <name type="scientific">Cryptotermes secundus</name>
    <dbReference type="NCBI Taxonomy" id="105785"/>
    <lineage>
        <taxon>Eukaryota</taxon>
        <taxon>Metazoa</taxon>
        <taxon>Ecdysozoa</taxon>
        <taxon>Arthropoda</taxon>
        <taxon>Hexapoda</taxon>
        <taxon>Insecta</taxon>
        <taxon>Pterygota</taxon>
        <taxon>Neoptera</taxon>
        <taxon>Polyneoptera</taxon>
        <taxon>Dictyoptera</taxon>
        <taxon>Blattodea</taxon>
        <taxon>Blattoidea</taxon>
        <taxon>Termitoidae</taxon>
        <taxon>Kalotermitidae</taxon>
        <taxon>Cryptotermitinae</taxon>
        <taxon>Cryptotermes</taxon>
    </lineage>
</organism>
<keyword evidence="1" id="KW-0963">Cytoplasm</keyword>
<keyword evidence="7" id="KW-1133">Transmembrane helix</keyword>
<dbReference type="Gene3D" id="3.40.1190.20">
    <property type="match status" value="1"/>
</dbReference>
<dbReference type="InterPro" id="IPR029056">
    <property type="entry name" value="Ribokinase-like"/>
</dbReference>
<dbReference type="PROSITE" id="PS51255">
    <property type="entry name" value="ADPK"/>
    <property type="match status" value="1"/>
</dbReference>
<reference evidence="8 9" key="1">
    <citation type="submission" date="2017-12" db="EMBL/GenBank/DDBJ databases">
        <title>Hemimetabolous genomes reveal molecular basis of termite eusociality.</title>
        <authorList>
            <person name="Harrison M.C."/>
            <person name="Jongepier E."/>
            <person name="Robertson H.M."/>
            <person name="Arning N."/>
            <person name="Bitard-Feildel T."/>
            <person name="Chao H."/>
            <person name="Childers C.P."/>
            <person name="Dinh H."/>
            <person name="Doddapaneni H."/>
            <person name="Dugan S."/>
            <person name="Gowin J."/>
            <person name="Greiner C."/>
            <person name="Han Y."/>
            <person name="Hu H."/>
            <person name="Hughes D.S.T."/>
            <person name="Huylmans A.-K."/>
            <person name="Kemena C."/>
            <person name="Kremer L.P.M."/>
            <person name="Lee S.L."/>
            <person name="Lopez-Ezquerra A."/>
            <person name="Mallet L."/>
            <person name="Monroy-Kuhn J.M."/>
            <person name="Moser A."/>
            <person name="Murali S.C."/>
            <person name="Muzny D.M."/>
            <person name="Otani S."/>
            <person name="Piulachs M.-D."/>
            <person name="Poelchau M."/>
            <person name="Qu J."/>
            <person name="Schaub F."/>
            <person name="Wada-Katsumata A."/>
            <person name="Worley K.C."/>
            <person name="Xie Q."/>
            <person name="Ylla G."/>
            <person name="Poulsen M."/>
            <person name="Gibbs R.A."/>
            <person name="Schal C."/>
            <person name="Richards S."/>
            <person name="Belles X."/>
            <person name="Korb J."/>
            <person name="Bornberg-Bauer E."/>
        </authorList>
    </citation>
    <scope>NUCLEOTIDE SEQUENCE [LARGE SCALE GENOMIC DNA]</scope>
    <source>
        <tissue evidence="8">Whole body</tissue>
    </source>
</reference>
<dbReference type="PANTHER" id="PTHR21208">
    <property type="entry name" value="ADP-DEPENDENT GLUCOKINASE"/>
    <property type="match status" value="1"/>
</dbReference>
<dbReference type="EMBL" id="NEVH01013241">
    <property type="protein sequence ID" value="PNF29522.1"/>
    <property type="molecule type" value="Genomic_DNA"/>
</dbReference>
<keyword evidence="4" id="KW-0418">Kinase</keyword>
<accession>A0A2J7QLS1</accession>
<dbReference type="GO" id="GO:0006006">
    <property type="term" value="P:glucose metabolic process"/>
    <property type="evidence" value="ECO:0007669"/>
    <property type="project" value="TreeGrafter"/>
</dbReference>
<dbReference type="InParanoid" id="A0A2J7QLS1"/>
<sequence length="532" mass="60276">MTSNTVKAGTFISVLFVIIALFYRRQVDDVLKDRLNSILEGLVKVEKQCSVDTRPKVAVGYGACNDLFIDGKELLKYDAVAESPEHFNEISSTEELLKTYAYFFRHGAAAERYISNDTLFDAIVDIASRIEGSHFALGGNAPVMAKRFFLEGCEVLLAAKMTPKLQESLPKGVRVVGRDIKKDDVHLILEYKEDEDWGIYRSPRANRFIVHNDHNNPLVSSLEEFDQLLKEFNPNLLVISGLQMMDNYPYPKGVREQRLLKIRDQMVAQLPSTRVHFEMASFAEAELLHQLAQYITPYADSLGMNEQELANLYNMMMYGNISFVSDSNPRVATVLDQMREIFHLESRNRVMKENSRQLTRLHVHTLAYQAILTVKNSPWKNSKAAAAKASLTANRHVCGSKEVDIEKAKLIMDDSFSTSIAAGSRRVPLDVEQPVSCWDEELNGRSHNRKRLLDGSPVLQYVCIIKHIDNVWTRDSDWLLAGRVERVCHLSCTSSTTPNYLASTVVTLLYQPEVSTDVNIVAIFLQVPDFIF</sequence>
<name>A0A2J7QLS1_9NEOP</name>
<gene>
    <name evidence="8" type="ORF">B7P43_G01939</name>
</gene>
<comment type="caution">
    <text evidence="8">The sequence shown here is derived from an EMBL/GenBank/DDBJ whole genome shotgun (WGS) entry which is preliminary data.</text>
</comment>
<dbReference type="GO" id="GO:0006096">
    <property type="term" value="P:glycolytic process"/>
    <property type="evidence" value="ECO:0007669"/>
    <property type="project" value="UniProtKB-KW"/>
</dbReference>
<dbReference type="OrthoDB" id="5847021at2759"/>
<evidence type="ECO:0000256" key="1">
    <source>
        <dbReference type="ARBA" id="ARBA00022490"/>
    </source>
</evidence>
<protein>
    <recommendedName>
        <fullName evidence="10">ADP-dependent glucokinase</fullName>
    </recommendedName>
</protein>
<dbReference type="FunCoup" id="A0A2J7QLS1">
    <property type="interactions" value="1306"/>
</dbReference>
<evidence type="ECO:0000256" key="6">
    <source>
        <dbReference type="ARBA" id="ARBA00023152"/>
    </source>
</evidence>